<organism evidence="7 8">
    <name type="scientific">Leptonychotes weddellii</name>
    <name type="common">Weddell seal</name>
    <name type="synonym">Otaria weddellii</name>
    <dbReference type="NCBI Taxonomy" id="9713"/>
    <lineage>
        <taxon>Eukaryota</taxon>
        <taxon>Metazoa</taxon>
        <taxon>Chordata</taxon>
        <taxon>Craniata</taxon>
        <taxon>Vertebrata</taxon>
        <taxon>Euteleostomi</taxon>
        <taxon>Mammalia</taxon>
        <taxon>Eutheria</taxon>
        <taxon>Laurasiatheria</taxon>
        <taxon>Carnivora</taxon>
        <taxon>Caniformia</taxon>
        <taxon>Pinnipedia</taxon>
        <taxon>Phocidae</taxon>
        <taxon>Monachinae</taxon>
        <taxon>Lobodontini</taxon>
        <taxon>Leptonychotes</taxon>
    </lineage>
</organism>
<feature type="domain" description="Sushi" evidence="6">
    <location>
        <begin position="774"/>
        <end position="831"/>
    </location>
</feature>
<feature type="domain" description="CUB" evidence="5">
    <location>
        <begin position="833"/>
        <end position="941"/>
    </location>
</feature>
<keyword evidence="1" id="KW-0720">Serine protease</keyword>
<evidence type="ECO:0000256" key="3">
    <source>
        <dbReference type="PROSITE-ProRule" id="PRU00302"/>
    </source>
</evidence>
<dbReference type="SUPFAM" id="SSF49854">
    <property type="entry name" value="Spermadhesin, CUB domain"/>
    <property type="match status" value="6"/>
</dbReference>
<keyword evidence="4" id="KW-0732">Signal</keyword>
<dbReference type="GO" id="GO:0005615">
    <property type="term" value="C:extracellular space"/>
    <property type="evidence" value="ECO:0007669"/>
    <property type="project" value="TreeGrafter"/>
</dbReference>
<dbReference type="GO" id="GO:0004252">
    <property type="term" value="F:serine-type endopeptidase activity"/>
    <property type="evidence" value="ECO:0007669"/>
    <property type="project" value="TreeGrafter"/>
</dbReference>
<dbReference type="RefSeq" id="XP_030877346.1">
    <property type="nucleotide sequence ID" value="XM_031021486.1"/>
</dbReference>
<feature type="domain" description="CUB" evidence="5">
    <location>
        <begin position="411"/>
        <end position="522"/>
    </location>
</feature>
<proteinExistence type="predicted"/>
<dbReference type="KEGG" id="lww:115938155"/>
<evidence type="ECO:0000256" key="2">
    <source>
        <dbReference type="ARBA" id="ARBA00023157"/>
    </source>
</evidence>
<protein>
    <submittedName>
        <fullName evidence="8">CUB and sushi domain-containing protein 1-like</fullName>
    </submittedName>
</protein>
<evidence type="ECO:0000313" key="7">
    <source>
        <dbReference type="Proteomes" id="UP000245341"/>
    </source>
</evidence>
<dbReference type="InterPro" id="IPR000436">
    <property type="entry name" value="Sushi_SCR_CCP_dom"/>
</dbReference>
<keyword evidence="3" id="KW-0768">Sushi</keyword>
<dbReference type="CDD" id="cd00033">
    <property type="entry name" value="CCP"/>
    <property type="match status" value="4"/>
</dbReference>
<feature type="domain" description="Sushi" evidence="6">
    <location>
        <begin position="525"/>
        <end position="582"/>
    </location>
</feature>
<keyword evidence="2 3" id="KW-1015">Disulfide bond</keyword>
<dbReference type="PANTHER" id="PTHR24255">
    <property type="entry name" value="COMPLEMENT COMPONENT 1, S SUBCOMPONENT-RELATED"/>
    <property type="match status" value="1"/>
</dbReference>
<evidence type="ECO:0000259" key="5">
    <source>
        <dbReference type="PROSITE" id="PS01180"/>
    </source>
</evidence>
<dbReference type="Pfam" id="PF00084">
    <property type="entry name" value="Sushi"/>
    <property type="match status" value="4"/>
</dbReference>
<dbReference type="PANTHER" id="PTHR24255:SF31">
    <property type="entry name" value="CUBILIN-LIKE PROTEIN"/>
    <property type="match status" value="1"/>
</dbReference>
<accession>A0A7F8Q9V7</accession>
<dbReference type="Gene3D" id="2.10.70.10">
    <property type="entry name" value="Complement Module, domain 1"/>
    <property type="match status" value="4"/>
</dbReference>
<feature type="signal peptide" evidence="4">
    <location>
        <begin position="1"/>
        <end position="26"/>
    </location>
</feature>
<dbReference type="InterPro" id="IPR000859">
    <property type="entry name" value="CUB_dom"/>
</dbReference>
<dbReference type="Gene3D" id="2.60.120.290">
    <property type="entry name" value="Spermadhesin, CUB domain"/>
    <property type="match status" value="6"/>
</dbReference>
<keyword evidence="1" id="KW-0645">Protease</keyword>
<evidence type="ECO:0000313" key="8">
    <source>
        <dbReference type="RefSeq" id="XP_030877346.1"/>
    </source>
</evidence>
<dbReference type="Pfam" id="PF00431">
    <property type="entry name" value="CUB"/>
    <property type="match status" value="6"/>
</dbReference>
<dbReference type="InterPro" id="IPR035914">
    <property type="entry name" value="Sperma_CUB_dom_sf"/>
</dbReference>
<name>A0A7F8Q9V7_LEPWE</name>
<evidence type="ECO:0000256" key="4">
    <source>
        <dbReference type="SAM" id="SignalP"/>
    </source>
</evidence>
<dbReference type="CDD" id="cd00041">
    <property type="entry name" value="CUB"/>
    <property type="match status" value="5"/>
</dbReference>
<dbReference type="SMART" id="SM00042">
    <property type="entry name" value="CUB"/>
    <property type="match status" value="6"/>
</dbReference>
<dbReference type="PROSITE" id="PS50923">
    <property type="entry name" value="SUSHI"/>
    <property type="match status" value="4"/>
</dbReference>
<comment type="caution">
    <text evidence="3">Lacks conserved residue(s) required for the propagation of feature annotation.</text>
</comment>
<dbReference type="AlphaFoldDB" id="A0A7F8Q9V7"/>
<keyword evidence="7" id="KW-1185">Reference proteome</keyword>
<dbReference type="GeneID" id="115938155"/>
<feature type="disulfide bond" evidence="3">
    <location>
        <begin position="802"/>
        <end position="829"/>
    </location>
</feature>
<dbReference type="OrthoDB" id="9668555at2759"/>
<keyword evidence="1" id="KW-0378">Hydrolase</keyword>
<dbReference type="FunFam" id="2.60.120.290:FF:000001">
    <property type="entry name" value="CUB and sushi domain-containing protein 3 isoform X1"/>
    <property type="match status" value="5"/>
</dbReference>
<dbReference type="SUPFAM" id="SSF57535">
    <property type="entry name" value="Complement control module/SCR domain"/>
    <property type="match status" value="4"/>
</dbReference>
<dbReference type="PROSITE" id="PS01180">
    <property type="entry name" value="CUB"/>
    <property type="match status" value="6"/>
</dbReference>
<evidence type="ECO:0000259" key="6">
    <source>
        <dbReference type="PROSITE" id="PS50923"/>
    </source>
</evidence>
<dbReference type="SMART" id="SM00032">
    <property type="entry name" value="CCP"/>
    <property type="match status" value="4"/>
</dbReference>
<feature type="domain" description="CUB" evidence="5">
    <location>
        <begin position="584"/>
        <end position="692"/>
    </location>
</feature>
<feature type="domain" description="CUB" evidence="5">
    <location>
        <begin position="706"/>
        <end position="769"/>
    </location>
</feature>
<dbReference type="InterPro" id="IPR035976">
    <property type="entry name" value="Sushi/SCR/CCP_sf"/>
</dbReference>
<gene>
    <name evidence="8" type="primary">LOC115938155</name>
</gene>
<dbReference type="Proteomes" id="UP000245341">
    <property type="component" value="Unplaced"/>
</dbReference>
<feature type="chain" id="PRO_5028925522" evidence="4">
    <location>
        <begin position="27"/>
        <end position="941"/>
    </location>
</feature>
<feature type="domain" description="Sushi" evidence="6">
    <location>
        <begin position="143"/>
        <end position="204"/>
    </location>
</feature>
<feature type="disulfide bond" evidence="3">
    <location>
        <begin position="553"/>
        <end position="580"/>
    </location>
</feature>
<feature type="domain" description="CUB" evidence="5">
    <location>
        <begin position="32"/>
        <end position="140"/>
    </location>
</feature>
<dbReference type="FunFam" id="2.10.70.10:FF:000002">
    <property type="entry name" value="CUB and Sushi multiple domains 3"/>
    <property type="match status" value="3"/>
</dbReference>
<feature type="non-terminal residue" evidence="8">
    <location>
        <position position="941"/>
    </location>
</feature>
<feature type="domain" description="Sushi" evidence="6">
    <location>
        <begin position="347"/>
        <end position="408"/>
    </location>
</feature>
<reference evidence="8" key="1">
    <citation type="submission" date="2025-08" db="UniProtKB">
        <authorList>
            <consortium name="RefSeq"/>
        </authorList>
    </citation>
    <scope>IDENTIFICATION</scope>
    <source>
        <tissue evidence="8">Liver</tissue>
    </source>
</reference>
<feature type="domain" description="CUB" evidence="5">
    <location>
        <begin position="208"/>
        <end position="312"/>
    </location>
</feature>
<evidence type="ECO:0000256" key="1">
    <source>
        <dbReference type="ARBA" id="ARBA00022825"/>
    </source>
</evidence>
<sequence length="941" mass="102772">MTAWRKFKSLFLLLVLLVLCAGLLTAAKGQNCGGLVQGPNGTIESPGFPHGYPNYANCTWIIITGERNRIQLSFHTFALEEDFDILSVYDGQLQQGNLKVRLSGFQLPSSIVSTGSILTLWFTTDFAVSAQGFKALYEVLPSHTCGNPGEILKGVLHGTRFNIGDKIRYSCLSGYILEGHAILTCIVSPGNGASWDFPAPFCRAEGACGGTLRGTSSTISSPHFPSEYGNNADCTWTILAEPGDTIALVFTDFQLEEGYDFLEISGTEAPSIWLTGMNLPSPVISSKNWLRLHFTSDSNHRRKGFNAQFQVKKAIELKSRGVKMMPSKDSSHKNSVLSQGGVALVSDMCPDPGIPENGRRAGSDFRVGANVQFSCEDSYVLQGSKSVTCQRVTETLAAWSDHRPICRARTCGSNLRGPSGIITSPNYPVQYEDNAHCVWVITTTDPDKVIKLAFEEFELERGYDTLTVGDAGKVGDARTVLYVLTGSSVPDLIVSMSNQMWLHLQSDDSIASPGFKAVYQEIEKGGCGDPGVPAYGKRAGSSFLHGDTLTFECQAAFELVGERVITCQQNNQWSGNKPSCVFSCFFNFTASSGIILSPNYPEEYGNNMNCVWLIISEPGSRIHLIFNDFDVEPQFDFLAIKDDGVSDITVLGTFSGHEVPSQLASSGHIVRLEFQSDHSTTGRGFNITYTSKQASPTALSGPFYVFQTEVNYDTLEVRDGPANSSPLIGEYHGTQAPQFLISTGHFMYLLFTTDNSRSSVGFLIHYESVTLESDSCLDPGIPVNGHRHGSNFGIRSTVTFSCDPGYTLSDDEPLICERNHQWNHALPSCDALCGGYIHGKSGTVLSPGFPDFYPNSLNCTWTIEVSHGKGVQMIFHTFHLESSHDYLLITEDGSFTEPVARLTGSVLPHTIKAGLFGNFTAQLRFISDFSISYEGFNITFS</sequence>